<dbReference type="InterPro" id="IPR002110">
    <property type="entry name" value="Ankyrin_rpt"/>
</dbReference>
<proteinExistence type="predicted"/>
<dbReference type="Pfam" id="PF00023">
    <property type="entry name" value="Ank"/>
    <property type="match status" value="2"/>
</dbReference>
<dbReference type="Gene3D" id="1.25.40.20">
    <property type="entry name" value="Ankyrin repeat-containing domain"/>
    <property type="match status" value="2"/>
</dbReference>
<dbReference type="InterPro" id="IPR011009">
    <property type="entry name" value="Kinase-like_dom_sf"/>
</dbReference>
<dbReference type="SUPFAM" id="SSF48403">
    <property type="entry name" value="Ankyrin repeat"/>
    <property type="match status" value="1"/>
</dbReference>
<evidence type="ECO:0000256" key="8">
    <source>
        <dbReference type="ARBA" id="ARBA00047454"/>
    </source>
</evidence>
<dbReference type="PROSITE" id="PS50088">
    <property type="entry name" value="ANK_REPEAT"/>
    <property type="match status" value="2"/>
</dbReference>
<dbReference type="GO" id="GO:0005524">
    <property type="term" value="F:ATP binding"/>
    <property type="evidence" value="ECO:0007669"/>
    <property type="project" value="UniProtKB-KW"/>
</dbReference>
<dbReference type="Gene3D" id="1.10.510.10">
    <property type="entry name" value="Transferase(Phosphotransferase) domain 1"/>
    <property type="match status" value="1"/>
</dbReference>
<evidence type="ECO:0000256" key="2">
    <source>
        <dbReference type="ARBA" id="ARBA00022527"/>
    </source>
</evidence>
<accession>A0A3M9YCT7</accession>
<reference evidence="11 12" key="1">
    <citation type="submission" date="2018-10" db="EMBL/GenBank/DDBJ databases">
        <title>Genome sequence of Verticillium nonalfalfae VnAa140.</title>
        <authorList>
            <person name="Stajich J.E."/>
            <person name="Kasson M.T."/>
        </authorList>
    </citation>
    <scope>NUCLEOTIDE SEQUENCE [LARGE SCALE GENOMIC DNA]</scope>
    <source>
        <strain evidence="11 12">VnAa140</strain>
    </source>
</reference>
<keyword evidence="12" id="KW-1185">Reference proteome</keyword>
<dbReference type="Pfam" id="PF00069">
    <property type="entry name" value="Pkinase"/>
    <property type="match status" value="1"/>
</dbReference>
<dbReference type="EMBL" id="RBVV01000032">
    <property type="protein sequence ID" value="RNJ57975.1"/>
    <property type="molecule type" value="Genomic_DNA"/>
</dbReference>
<evidence type="ECO:0000256" key="1">
    <source>
        <dbReference type="ARBA" id="ARBA00012444"/>
    </source>
</evidence>
<dbReference type="InterPro" id="IPR036770">
    <property type="entry name" value="Ankyrin_rpt-contain_sf"/>
</dbReference>
<keyword evidence="4" id="KW-0547">Nucleotide-binding</keyword>
<dbReference type="GO" id="GO:0004691">
    <property type="term" value="F:cAMP-dependent protein kinase activity"/>
    <property type="evidence" value="ECO:0007669"/>
    <property type="project" value="UniProtKB-EC"/>
</dbReference>
<comment type="catalytic activity">
    <reaction evidence="7">
        <text>L-threonyl-[protein] + ATP = O-phospho-L-threonyl-[protein] + ADP + H(+)</text>
        <dbReference type="Rhea" id="RHEA:46608"/>
        <dbReference type="Rhea" id="RHEA-COMP:11060"/>
        <dbReference type="Rhea" id="RHEA-COMP:11605"/>
        <dbReference type="ChEBI" id="CHEBI:15378"/>
        <dbReference type="ChEBI" id="CHEBI:30013"/>
        <dbReference type="ChEBI" id="CHEBI:30616"/>
        <dbReference type="ChEBI" id="CHEBI:61977"/>
        <dbReference type="ChEBI" id="CHEBI:456216"/>
        <dbReference type="EC" id="2.7.11.11"/>
    </reaction>
</comment>
<keyword evidence="3" id="KW-0808">Transferase</keyword>
<dbReference type="PROSITE" id="PS50011">
    <property type="entry name" value="PROTEIN_KINASE_DOM"/>
    <property type="match status" value="1"/>
</dbReference>
<dbReference type="Proteomes" id="UP000267145">
    <property type="component" value="Unassembled WGS sequence"/>
</dbReference>
<evidence type="ECO:0000256" key="6">
    <source>
        <dbReference type="ARBA" id="ARBA00022840"/>
    </source>
</evidence>
<evidence type="ECO:0000256" key="5">
    <source>
        <dbReference type="ARBA" id="ARBA00022777"/>
    </source>
</evidence>
<evidence type="ECO:0000259" key="10">
    <source>
        <dbReference type="PROSITE" id="PS50011"/>
    </source>
</evidence>
<dbReference type="GeneID" id="39608979"/>
<sequence>MSVVSEPSILEGLTDLFAGFDHEAARRRQEQKLRDAPVPCQWPDNRTSAPAADANDHLLPLTVSADQVEYGILCLNLWKLGSNVQGQWKPRAILEHDGSLTEFDLRNWPILGSGAGSGWGGHATTIRSDLSLMAQPCEAILHLLFERHLDSNQSPGGGDAVMNLGSISLGPFVESCTMTMESCPFKGAEIDMTVTFSRAHLPGMMEDMEQNKWLTEPRRDLGGLELVEAKDTDTFYLMTTISAEDYRQGSAKFSLDSPWILPVRFVYKSPGHLHLLSPISSCCHLLGRVQRCRRVTDNKAQLYAAQLVCVLESLHDLNIIGLLSSENILLDVFGNIRIITPRLFTTDHSCCLGQMAYTAPEILSGDGPSQLTDWWILGSFLHEILTGLPPFYHQDPVERDRKILMEELDVPTYVQGVTADILRRLLNKNPTQRLGGVHGVSEIKKHDFFVGLDWQHPSADCSELSPFQPHDAKNILKNSPFKGTNQPPRKFRESGGHVYEEYPYGQLANGRKPEQTIGRLRSSSDIFNPALSERVHLSPDQAAANALQADPECEGGEPEAIMARLKAALQTKQSTEKVAHILDGCASDVLATILMSPILLVNITPIETIAPTTLLCEVPITALEWAVELGRADLVLLLLDRGADPNRTFDERYGPALTRAARERRTQLVDILAPKTSRILALRTLCLAVEQRDIPTVTCLLSRGVPCDFDTTDRPLPPPRTSHYDLYLCGYEDSPWGPSWDFVLPPVVRAARHGDAAMVRLLLSHGADPNTAYHSMTWLAPEWHASWQKAAEHRGLWNFGFVCGRVVQLAMQLEHRDVVDALLEGGADIGLPHSEWPGPAHFCPTVPRSVYLRVTAGLEEAAGGRGG</sequence>
<evidence type="ECO:0000256" key="4">
    <source>
        <dbReference type="ARBA" id="ARBA00022741"/>
    </source>
</evidence>
<comment type="caution">
    <text evidence="11">The sequence shown here is derived from an EMBL/GenBank/DDBJ whole genome shotgun (WGS) entry which is preliminary data.</text>
</comment>
<dbReference type="RefSeq" id="XP_028496133.1">
    <property type="nucleotide sequence ID" value="XM_028639449.1"/>
</dbReference>
<gene>
    <name evidence="11" type="ORF">D7B24_005290</name>
</gene>
<dbReference type="STRING" id="1051616.A0A3M9YCT7"/>
<dbReference type="AlphaFoldDB" id="A0A3M9YCT7"/>
<evidence type="ECO:0000256" key="3">
    <source>
        <dbReference type="ARBA" id="ARBA00022679"/>
    </source>
</evidence>
<feature type="domain" description="Protein kinase" evidence="10">
    <location>
        <begin position="158"/>
        <end position="449"/>
    </location>
</feature>
<feature type="repeat" description="ANK" evidence="9">
    <location>
        <begin position="621"/>
        <end position="650"/>
    </location>
</feature>
<organism evidence="11 12">
    <name type="scientific">Verticillium nonalfalfae</name>
    <dbReference type="NCBI Taxonomy" id="1051616"/>
    <lineage>
        <taxon>Eukaryota</taxon>
        <taxon>Fungi</taxon>
        <taxon>Dikarya</taxon>
        <taxon>Ascomycota</taxon>
        <taxon>Pezizomycotina</taxon>
        <taxon>Sordariomycetes</taxon>
        <taxon>Hypocreomycetidae</taxon>
        <taxon>Glomerellales</taxon>
        <taxon>Plectosphaerellaceae</taxon>
        <taxon>Verticillium</taxon>
    </lineage>
</organism>
<dbReference type="SUPFAM" id="SSF56112">
    <property type="entry name" value="Protein kinase-like (PK-like)"/>
    <property type="match status" value="1"/>
</dbReference>
<protein>
    <recommendedName>
        <fullName evidence="1">cAMP-dependent protein kinase</fullName>
        <ecNumber evidence="1">2.7.11.11</ecNumber>
    </recommendedName>
</protein>
<dbReference type="Gene3D" id="3.30.200.20">
    <property type="entry name" value="Phosphorylase Kinase, domain 1"/>
    <property type="match status" value="1"/>
</dbReference>
<dbReference type="SMART" id="SM00248">
    <property type="entry name" value="ANK"/>
    <property type="match status" value="2"/>
</dbReference>
<keyword evidence="5" id="KW-0418">Kinase</keyword>
<evidence type="ECO:0000256" key="7">
    <source>
        <dbReference type="ARBA" id="ARBA00047292"/>
    </source>
</evidence>
<evidence type="ECO:0000313" key="11">
    <source>
        <dbReference type="EMBL" id="RNJ57975.1"/>
    </source>
</evidence>
<evidence type="ECO:0000313" key="12">
    <source>
        <dbReference type="Proteomes" id="UP000267145"/>
    </source>
</evidence>
<comment type="catalytic activity">
    <reaction evidence="8">
        <text>L-seryl-[protein] + ATP = O-phospho-L-seryl-[protein] + ADP + H(+)</text>
        <dbReference type="Rhea" id="RHEA:17989"/>
        <dbReference type="Rhea" id="RHEA-COMP:9863"/>
        <dbReference type="Rhea" id="RHEA-COMP:11604"/>
        <dbReference type="ChEBI" id="CHEBI:15378"/>
        <dbReference type="ChEBI" id="CHEBI:29999"/>
        <dbReference type="ChEBI" id="CHEBI:30616"/>
        <dbReference type="ChEBI" id="CHEBI:83421"/>
        <dbReference type="ChEBI" id="CHEBI:456216"/>
        <dbReference type="EC" id="2.7.11.11"/>
    </reaction>
</comment>
<feature type="repeat" description="ANK" evidence="9">
    <location>
        <begin position="746"/>
        <end position="774"/>
    </location>
</feature>
<dbReference type="InterPro" id="IPR000719">
    <property type="entry name" value="Prot_kinase_dom"/>
</dbReference>
<keyword evidence="6" id="KW-0067">ATP-binding</keyword>
<keyword evidence="2" id="KW-0723">Serine/threonine-protein kinase</keyword>
<keyword evidence="9" id="KW-0040">ANK repeat</keyword>
<evidence type="ECO:0000256" key="9">
    <source>
        <dbReference type="PROSITE-ProRule" id="PRU00023"/>
    </source>
</evidence>
<dbReference type="EC" id="2.7.11.11" evidence="1"/>
<dbReference type="PANTHER" id="PTHR24353">
    <property type="entry name" value="CYCLIC NUCLEOTIDE-DEPENDENT PROTEIN KINASE"/>
    <property type="match status" value="1"/>
</dbReference>
<dbReference type="SMART" id="SM00220">
    <property type="entry name" value="S_TKc"/>
    <property type="match status" value="1"/>
</dbReference>
<name>A0A3M9YCT7_9PEZI</name>